<evidence type="ECO:0000256" key="3">
    <source>
        <dbReference type="ARBA" id="ARBA00022989"/>
    </source>
</evidence>
<dbReference type="PANTHER" id="PTHR24238">
    <property type="entry name" value="G-PROTEIN COUPLED RECEPTOR"/>
    <property type="match status" value="1"/>
</dbReference>
<keyword evidence="2 8" id="KW-0812">Transmembrane</keyword>
<evidence type="ECO:0000256" key="6">
    <source>
        <dbReference type="ARBA" id="ARBA00023170"/>
    </source>
</evidence>
<dbReference type="AlphaFoldDB" id="A0A8B6CWA7"/>
<sequence>MEFDNTTSRLEELNHAQALRNIPIVVYLGLVGITGCIGNSLVFYIYASIYTKLNSRIFLLFLAAIDWSTCVIDIPLEIIIVLNEYNFQDTLLCKFSRTGNALTTLYAGGVLLAIAVDRYLKICRPVGFQISNMTAKLLCIALFFVTILLIWPEFVMNGLQTVVIKGEGLNGTDCSVGDDYQKSAYPTVFKFFIFILFTASLSIMIVMYCLIGRKVRFFAYKSERRGSLSKTNTLDSTENLDDVSNLNRLHRTENSNAAAMNEYVHVSMSKSKDNVNTTYNSNDSIDDLKSMDSQTSEIGTIERKKPFKIQLSTTQLDQIKRRRTLARNTTYLMFIVTSSFIIAGMPYMILIILSNTIDNFVLNLNPSGRVVYGFFLRSYFLGAAVNPIIYSIFDRRFRHACRGMARKFKLKVCRTG</sequence>
<evidence type="ECO:0000256" key="9">
    <source>
        <dbReference type="SAM" id="Phobius"/>
    </source>
</evidence>
<dbReference type="PANTHER" id="PTHR24238:SF47">
    <property type="entry name" value="ECDYSTEROIDS_DOPAMINE RECEPTOR-RELATED"/>
    <property type="match status" value="1"/>
</dbReference>
<feature type="transmembrane region" description="Helical" evidence="9">
    <location>
        <begin position="374"/>
        <end position="393"/>
    </location>
</feature>
<evidence type="ECO:0000256" key="7">
    <source>
        <dbReference type="ARBA" id="ARBA00023224"/>
    </source>
</evidence>
<dbReference type="PROSITE" id="PS50262">
    <property type="entry name" value="G_PROTEIN_RECEP_F1_2"/>
    <property type="match status" value="1"/>
</dbReference>
<dbReference type="GO" id="GO:0004930">
    <property type="term" value="F:G protein-coupled receptor activity"/>
    <property type="evidence" value="ECO:0007669"/>
    <property type="project" value="UniProtKB-KW"/>
</dbReference>
<proteinExistence type="inferred from homology"/>
<organism evidence="11 12">
    <name type="scientific">Mytilus galloprovincialis</name>
    <name type="common">Mediterranean mussel</name>
    <dbReference type="NCBI Taxonomy" id="29158"/>
    <lineage>
        <taxon>Eukaryota</taxon>
        <taxon>Metazoa</taxon>
        <taxon>Spiralia</taxon>
        <taxon>Lophotrochozoa</taxon>
        <taxon>Mollusca</taxon>
        <taxon>Bivalvia</taxon>
        <taxon>Autobranchia</taxon>
        <taxon>Pteriomorphia</taxon>
        <taxon>Mytilida</taxon>
        <taxon>Mytiloidea</taxon>
        <taxon>Mytilidae</taxon>
        <taxon>Mytilinae</taxon>
        <taxon>Mytilus</taxon>
    </lineage>
</organism>
<dbReference type="EMBL" id="UYJE01002334">
    <property type="protein sequence ID" value="VDI09843.1"/>
    <property type="molecule type" value="Genomic_DNA"/>
</dbReference>
<evidence type="ECO:0000256" key="2">
    <source>
        <dbReference type="ARBA" id="ARBA00022692"/>
    </source>
</evidence>
<gene>
    <name evidence="11" type="ORF">MGAL_10B060836</name>
</gene>
<evidence type="ECO:0000313" key="12">
    <source>
        <dbReference type="Proteomes" id="UP000596742"/>
    </source>
</evidence>
<evidence type="ECO:0000256" key="4">
    <source>
        <dbReference type="ARBA" id="ARBA00023040"/>
    </source>
</evidence>
<feature type="transmembrane region" description="Helical" evidence="9">
    <location>
        <begin position="24"/>
        <end position="46"/>
    </location>
</feature>
<dbReference type="CDD" id="cd00637">
    <property type="entry name" value="7tm_classA_rhodopsin-like"/>
    <property type="match status" value="1"/>
</dbReference>
<evidence type="ECO:0000256" key="5">
    <source>
        <dbReference type="ARBA" id="ARBA00023136"/>
    </source>
</evidence>
<keyword evidence="3 9" id="KW-1133">Transmembrane helix</keyword>
<dbReference type="PROSITE" id="PS00237">
    <property type="entry name" value="G_PROTEIN_RECEP_F1_1"/>
    <property type="match status" value="1"/>
</dbReference>
<comment type="caution">
    <text evidence="11">The sequence shown here is derived from an EMBL/GenBank/DDBJ whole genome shotgun (WGS) entry which is preliminary data.</text>
</comment>
<keyword evidence="12" id="KW-1185">Reference proteome</keyword>
<feature type="domain" description="G-protein coupled receptors family 1 profile" evidence="10">
    <location>
        <begin position="38"/>
        <end position="390"/>
    </location>
</feature>
<dbReference type="InterPro" id="IPR000276">
    <property type="entry name" value="GPCR_Rhodpsn"/>
</dbReference>
<feature type="transmembrane region" description="Helical" evidence="9">
    <location>
        <begin position="58"/>
        <end position="81"/>
    </location>
</feature>
<dbReference type="Pfam" id="PF00001">
    <property type="entry name" value="7tm_1"/>
    <property type="match status" value="1"/>
</dbReference>
<dbReference type="PRINTS" id="PR00237">
    <property type="entry name" value="GPCRRHODOPSN"/>
</dbReference>
<name>A0A8B6CWA7_MYTGA</name>
<dbReference type="InterPro" id="IPR017452">
    <property type="entry name" value="GPCR_Rhodpsn_7TM"/>
</dbReference>
<evidence type="ECO:0000313" key="11">
    <source>
        <dbReference type="EMBL" id="VDI09843.1"/>
    </source>
</evidence>
<dbReference type="SUPFAM" id="SSF81321">
    <property type="entry name" value="Family A G protein-coupled receptor-like"/>
    <property type="match status" value="1"/>
</dbReference>
<evidence type="ECO:0000256" key="1">
    <source>
        <dbReference type="ARBA" id="ARBA00004141"/>
    </source>
</evidence>
<feature type="transmembrane region" description="Helical" evidence="9">
    <location>
        <begin position="101"/>
        <end position="120"/>
    </location>
</feature>
<keyword evidence="6 8" id="KW-0675">Receptor</keyword>
<comment type="similarity">
    <text evidence="8">Belongs to the G-protein coupled receptor 1 family.</text>
</comment>
<keyword evidence="4 8" id="KW-0297">G-protein coupled receptor</keyword>
<dbReference type="Proteomes" id="UP000596742">
    <property type="component" value="Unassembled WGS sequence"/>
</dbReference>
<evidence type="ECO:0000256" key="8">
    <source>
        <dbReference type="RuleBase" id="RU000688"/>
    </source>
</evidence>
<feature type="transmembrane region" description="Helical" evidence="9">
    <location>
        <begin position="331"/>
        <end position="354"/>
    </location>
</feature>
<keyword evidence="5 9" id="KW-0472">Membrane</keyword>
<accession>A0A8B6CWA7</accession>
<evidence type="ECO:0000259" key="10">
    <source>
        <dbReference type="PROSITE" id="PS50262"/>
    </source>
</evidence>
<dbReference type="GO" id="GO:0016020">
    <property type="term" value="C:membrane"/>
    <property type="evidence" value="ECO:0007669"/>
    <property type="project" value="UniProtKB-SubCell"/>
</dbReference>
<protein>
    <recommendedName>
        <fullName evidence="10">G-protein coupled receptors family 1 profile domain-containing protein</fullName>
    </recommendedName>
</protein>
<feature type="transmembrane region" description="Helical" evidence="9">
    <location>
        <begin position="191"/>
        <end position="211"/>
    </location>
</feature>
<dbReference type="Gene3D" id="1.20.1070.10">
    <property type="entry name" value="Rhodopsin 7-helix transmembrane proteins"/>
    <property type="match status" value="1"/>
</dbReference>
<keyword evidence="7 8" id="KW-0807">Transducer</keyword>
<reference evidence="11" key="1">
    <citation type="submission" date="2018-11" db="EMBL/GenBank/DDBJ databases">
        <authorList>
            <person name="Alioto T."/>
            <person name="Alioto T."/>
        </authorList>
    </citation>
    <scope>NUCLEOTIDE SEQUENCE</scope>
</reference>
<dbReference type="OrthoDB" id="6161389at2759"/>
<feature type="transmembrane region" description="Helical" evidence="9">
    <location>
        <begin position="132"/>
        <end position="151"/>
    </location>
</feature>
<comment type="subcellular location">
    <subcellularLocation>
        <location evidence="1">Membrane</location>
        <topology evidence="1">Multi-pass membrane protein</topology>
    </subcellularLocation>
</comment>